<gene>
    <name evidence="2" type="ORF">GCM10009759_71250</name>
</gene>
<evidence type="ECO:0000313" key="2">
    <source>
        <dbReference type="EMBL" id="GAA2121485.1"/>
    </source>
</evidence>
<organism evidence="2 3">
    <name type="scientific">Kitasatospora saccharophila</name>
    <dbReference type="NCBI Taxonomy" id="407973"/>
    <lineage>
        <taxon>Bacteria</taxon>
        <taxon>Bacillati</taxon>
        <taxon>Actinomycetota</taxon>
        <taxon>Actinomycetes</taxon>
        <taxon>Kitasatosporales</taxon>
        <taxon>Streptomycetaceae</taxon>
        <taxon>Kitasatospora</taxon>
    </lineage>
</organism>
<evidence type="ECO:0000313" key="3">
    <source>
        <dbReference type="Proteomes" id="UP001500897"/>
    </source>
</evidence>
<dbReference type="EMBL" id="BAAANS010000078">
    <property type="protein sequence ID" value="GAA2121485.1"/>
    <property type="molecule type" value="Genomic_DNA"/>
</dbReference>
<feature type="coiled-coil region" evidence="1">
    <location>
        <begin position="10"/>
        <end position="104"/>
    </location>
</feature>
<reference evidence="3" key="1">
    <citation type="journal article" date="2019" name="Int. J. Syst. Evol. Microbiol.">
        <title>The Global Catalogue of Microorganisms (GCM) 10K type strain sequencing project: providing services to taxonomists for standard genome sequencing and annotation.</title>
        <authorList>
            <consortium name="The Broad Institute Genomics Platform"/>
            <consortium name="The Broad Institute Genome Sequencing Center for Infectious Disease"/>
            <person name="Wu L."/>
            <person name="Ma J."/>
        </authorList>
    </citation>
    <scope>NUCLEOTIDE SEQUENCE [LARGE SCALE GENOMIC DNA]</scope>
    <source>
        <strain evidence="3">JCM 14559</strain>
    </source>
</reference>
<accession>A0ABP5JR02</accession>
<sequence length="190" mass="20616">MITITTTRSLAALRQRAEQAEGNLADTTRRLEKLLQQRPETGQDQPQMPADLAALRAELEIARRQAAEARASEARTRTVCDSKVEGAYLRAAQKEQTIAELRAELERTHVGAPAGPELPKRTVMTFLNLGGGLVALFARSDSDYPSADHGYLCLACGLEPTESHSRDVVRRWANSHAAECRAVPIGSAGA</sequence>
<dbReference type="Proteomes" id="UP001500897">
    <property type="component" value="Unassembled WGS sequence"/>
</dbReference>
<name>A0ABP5JR02_9ACTN</name>
<keyword evidence="3" id="KW-1185">Reference proteome</keyword>
<protein>
    <submittedName>
        <fullName evidence="2">Uncharacterized protein</fullName>
    </submittedName>
</protein>
<comment type="caution">
    <text evidence="2">The sequence shown here is derived from an EMBL/GenBank/DDBJ whole genome shotgun (WGS) entry which is preliminary data.</text>
</comment>
<proteinExistence type="predicted"/>
<evidence type="ECO:0000256" key="1">
    <source>
        <dbReference type="SAM" id="Coils"/>
    </source>
</evidence>
<dbReference type="RefSeq" id="WP_344558364.1">
    <property type="nucleotide sequence ID" value="NZ_BAAANS010000078.1"/>
</dbReference>
<keyword evidence="1" id="KW-0175">Coiled coil</keyword>